<feature type="non-terminal residue" evidence="2">
    <location>
        <position position="63"/>
    </location>
</feature>
<feature type="transmembrane region" description="Helical" evidence="1">
    <location>
        <begin position="6"/>
        <end position="23"/>
    </location>
</feature>
<proteinExistence type="predicted"/>
<evidence type="ECO:0000256" key="1">
    <source>
        <dbReference type="SAM" id="Phobius"/>
    </source>
</evidence>
<reference evidence="2 3" key="1">
    <citation type="submission" date="2023-11" db="EMBL/GenBank/DDBJ databases">
        <title>Lentzea sokolovensis, sp. nov., Lentzea kristufkii, sp. nov., and Lentzea miocenensis, sp. nov., rare actinobacteria from Sokolov Coal Basin, Miocene lacustrine sediment, Czech Republic.</title>
        <authorList>
            <person name="Lara A."/>
            <person name="Kotroba L."/>
            <person name="Nouioui I."/>
            <person name="Neumann-Schaal M."/>
            <person name="Mast Y."/>
            <person name="Chronakova A."/>
        </authorList>
    </citation>
    <scope>NUCLEOTIDE SEQUENCE [LARGE SCALE GENOMIC DNA]</scope>
    <source>
        <strain evidence="2 3">BCCO 10_0798</strain>
    </source>
</reference>
<sequence length="63" mass="6821">MTSVFPIMVTFVTAALLFWLHSYRLTRKPGVRAMCWALALLDVAVFLGGPVTGLLDSDLGLPA</sequence>
<keyword evidence="1" id="KW-0812">Transmembrane</keyword>
<evidence type="ECO:0000313" key="2">
    <source>
        <dbReference type="EMBL" id="MDX8056673.1"/>
    </source>
</evidence>
<evidence type="ECO:0000313" key="3">
    <source>
        <dbReference type="Proteomes" id="UP001271792"/>
    </source>
</evidence>
<dbReference type="EMBL" id="JAXAVV010000053">
    <property type="protein sequence ID" value="MDX8056673.1"/>
    <property type="molecule type" value="Genomic_DNA"/>
</dbReference>
<organism evidence="2 3">
    <name type="scientific">Lentzea kristufekii</name>
    <dbReference type="NCBI Taxonomy" id="3095430"/>
    <lineage>
        <taxon>Bacteria</taxon>
        <taxon>Bacillati</taxon>
        <taxon>Actinomycetota</taxon>
        <taxon>Actinomycetes</taxon>
        <taxon>Pseudonocardiales</taxon>
        <taxon>Pseudonocardiaceae</taxon>
        <taxon>Lentzea</taxon>
    </lineage>
</organism>
<dbReference type="RefSeq" id="WP_319990322.1">
    <property type="nucleotide sequence ID" value="NZ_JAXAVV010000053.1"/>
</dbReference>
<keyword evidence="3" id="KW-1185">Reference proteome</keyword>
<keyword evidence="1" id="KW-0472">Membrane</keyword>
<comment type="caution">
    <text evidence="2">The sequence shown here is derived from an EMBL/GenBank/DDBJ whole genome shotgun (WGS) entry which is preliminary data.</text>
</comment>
<feature type="transmembrane region" description="Helical" evidence="1">
    <location>
        <begin position="35"/>
        <end position="55"/>
    </location>
</feature>
<keyword evidence="1" id="KW-1133">Transmembrane helix</keyword>
<accession>A0ABU4U7V2</accession>
<gene>
    <name evidence="2" type="ORF">SK571_45525</name>
</gene>
<dbReference type="Proteomes" id="UP001271792">
    <property type="component" value="Unassembled WGS sequence"/>
</dbReference>
<name>A0ABU4U7V2_9PSEU</name>
<protein>
    <submittedName>
        <fullName evidence="2">Uncharacterized protein</fullName>
    </submittedName>
</protein>